<evidence type="ECO:0000256" key="12">
    <source>
        <dbReference type="SAM" id="Phobius"/>
    </source>
</evidence>
<dbReference type="InterPro" id="IPR051237">
    <property type="entry name" value="Ferric-chelate_Red/DefProt"/>
</dbReference>
<dbReference type="Proteomes" id="UP000792457">
    <property type="component" value="Unassembled WGS sequence"/>
</dbReference>
<protein>
    <recommendedName>
        <fullName evidence="18">Ferric-chelate reductase 1</fullName>
    </recommendedName>
</protein>
<keyword evidence="8" id="KW-0408">Iron</keyword>
<dbReference type="Pfam" id="PF03351">
    <property type="entry name" value="DOMON"/>
    <property type="match status" value="1"/>
</dbReference>
<evidence type="ECO:0000256" key="4">
    <source>
        <dbReference type="ARBA" id="ARBA00022448"/>
    </source>
</evidence>
<dbReference type="Gene3D" id="2.60.40.4060">
    <property type="entry name" value="Reeler domain"/>
    <property type="match status" value="1"/>
</dbReference>
<evidence type="ECO:0000313" key="17">
    <source>
        <dbReference type="Proteomes" id="UP000792457"/>
    </source>
</evidence>
<dbReference type="PROSITE" id="PS50939">
    <property type="entry name" value="CYTOCHROME_B561"/>
    <property type="match status" value="1"/>
</dbReference>
<feature type="region of interest" description="Disordered" evidence="11">
    <location>
        <begin position="205"/>
        <end position="250"/>
    </location>
</feature>
<feature type="domain" description="DOMON" evidence="13">
    <location>
        <begin position="284"/>
        <end position="403"/>
    </location>
</feature>
<dbReference type="InterPro" id="IPR042307">
    <property type="entry name" value="Reeler_sf"/>
</dbReference>
<reference evidence="16" key="2">
    <citation type="submission" date="2017-10" db="EMBL/GenBank/DDBJ databases">
        <title>Ladona fulva Genome sequencing and assembly.</title>
        <authorList>
            <person name="Murali S."/>
            <person name="Richards S."/>
            <person name="Bandaranaike D."/>
            <person name="Bellair M."/>
            <person name="Blankenburg K."/>
            <person name="Chao H."/>
            <person name="Dinh H."/>
            <person name="Doddapaneni H."/>
            <person name="Dugan-Rocha S."/>
            <person name="Elkadiri S."/>
            <person name="Gnanaolivu R."/>
            <person name="Hernandez B."/>
            <person name="Skinner E."/>
            <person name="Javaid M."/>
            <person name="Lee S."/>
            <person name="Li M."/>
            <person name="Ming W."/>
            <person name="Munidasa M."/>
            <person name="Muniz J."/>
            <person name="Nguyen L."/>
            <person name="Hughes D."/>
            <person name="Osuji N."/>
            <person name="Pu L.-L."/>
            <person name="Puazo M."/>
            <person name="Qu C."/>
            <person name="Quiroz J."/>
            <person name="Raj R."/>
            <person name="Weissenberger G."/>
            <person name="Xin Y."/>
            <person name="Zou X."/>
            <person name="Han Y."/>
            <person name="Worley K."/>
            <person name="Muzny D."/>
            <person name="Gibbs R."/>
        </authorList>
    </citation>
    <scope>NUCLEOTIDE SEQUENCE</scope>
    <source>
        <strain evidence="16">Sampled in the wild</strain>
    </source>
</reference>
<evidence type="ECO:0000256" key="11">
    <source>
        <dbReference type="SAM" id="MobiDB-lite"/>
    </source>
</evidence>
<dbReference type="PANTHER" id="PTHR45828:SF33">
    <property type="entry name" value="DOMON DOMAIN-CONTAINING PROTEIN"/>
    <property type="match status" value="1"/>
</dbReference>
<evidence type="ECO:0000256" key="1">
    <source>
        <dbReference type="ARBA" id="ARBA00001970"/>
    </source>
</evidence>
<keyword evidence="4" id="KW-0813">Transport</keyword>
<dbReference type="InterPro" id="IPR005018">
    <property type="entry name" value="DOMON_domain"/>
</dbReference>
<evidence type="ECO:0000256" key="9">
    <source>
        <dbReference type="ARBA" id="ARBA00023136"/>
    </source>
</evidence>
<dbReference type="CDD" id="cd09628">
    <property type="entry name" value="DOMON_SDR_2_like"/>
    <property type="match status" value="1"/>
</dbReference>
<dbReference type="SMART" id="SM00665">
    <property type="entry name" value="B561"/>
    <property type="match status" value="1"/>
</dbReference>
<dbReference type="CDD" id="cd08760">
    <property type="entry name" value="Cyt_b561_FRRS1_like"/>
    <property type="match status" value="1"/>
</dbReference>
<feature type="transmembrane region" description="Helical" evidence="12">
    <location>
        <begin position="549"/>
        <end position="572"/>
    </location>
</feature>
<sequence length="634" mass="70022">MHLNFHRNYKGQKVVTIFFAVKLVKAELPTWLDWVLVAYVAFYVFMHLVFSTSNVAGYSMGAPSSSCDSMVPGHLSTPRTSLSPYSLRLTSTGKKDPNGKREVGVRLASPHDIAFKGFLVQALAHGTGEPIGKFIIEDNNKAKLLSCGKGLDNSVTHPNGKGKRFVNLVWEAPDDYDGIVVFNSTFVQDKETYWVGVTSDPLKITKRSTGNDTYDSGVSTLRPPPTRPPTRVRPTQPSSDSFTTKPPALGTSFESKKYEDIYEGCATTQLCFGMPRNCISDKNCNTLVTIAVAGNQYEFEMLALPVEGEPKYVAVGLSSDDKMGEDSVVECALEPSGTVNLYTSYNEGRSNTRNPSKNGVSLVSSSYEDQVIRCKFTREVNTVSGGREYDLVNDKFCILLAAGNTLKENSVGYHFGRRDFTASPQHLSDVREIKGASKLLLRLHGAFMVAAWLLCASTGILLARYFKRTWTGSQTCGKDQWFAWHRMIMLLAWALTVAGFVIIFVELGEWSTTADLHAVLGTITTALATIQPIMAAFRPAPTGKRRPMFNWAHWFVGNAAHILAVVTIFFAVKLVKAELPTWLDWVLVAYYSCLRKLLLALYIVGILALTIAIIVIVVLAPIAENWDHVTKVFT</sequence>
<name>A0A8K0K4Q2_LADFU</name>
<dbReference type="Pfam" id="PF03188">
    <property type="entry name" value="Cytochrom_B561"/>
    <property type="match status" value="1"/>
</dbReference>
<dbReference type="PROSITE" id="PS51019">
    <property type="entry name" value="REELIN"/>
    <property type="match status" value="1"/>
</dbReference>
<evidence type="ECO:0000259" key="13">
    <source>
        <dbReference type="PROSITE" id="PS50836"/>
    </source>
</evidence>
<dbReference type="Gene3D" id="1.20.120.1770">
    <property type="match status" value="1"/>
</dbReference>
<dbReference type="AlphaFoldDB" id="A0A8K0K4Q2"/>
<feature type="domain" description="Reelin" evidence="15">
    <location>
        <begin position="52"/>
        <end position="217"/>
    </location>
</feature>
<keyword evidence="17" id="KW-1185">Reference proteome</keyword>
<feature type="domain" description="Cytochrome b561" evidence="14">
    <location>
        <begin position="407"/>
        <end position="620"/>
    </location>
</feature>
<evidence type="ECO:0000256" key="7">
    <source>
        <dbReference type="ARBA" id="ARBA00022989"/>
    </source>
</evidence>
<feature type="compositionally biased region" description="Polar residues" evidence="11">
    <location>
        <begin position="207"/>
        <end position="219"/>
    </location>
</feature>
<organism evidence="16 17">
    <name type="scientific">Ladona fulva</name>
    <name type="common">Scarce chaser dragonfly</name>
    <name type="synonym">Libellula fulva</name>
    <dbReference type="NCBI Taxonomy" id="123851"/>
    <lineage>
        <taxon>Eukaryota</taxon>
        <taxon>Metazoa</taxon>
        <taxon>Ecdysozoa</taxon>
        <taxon>Arthropoda</taxon>
        <taxon>Hexapoda</taxon>
        <taxon>Insecta</taxon>
        <taxon>Pterygota</taxon>
        <taxon>Palaeoptera</taxon>
        <taxon>Odonata</taxon>
        <taxon>Epiprocta</taxon>
        <taxon>Anisoptera</taxon>
        <taxon>Libelluloidea</taxon>
        <taxon>Libellulidae</taxon>
        <taxon>Ladona</taxon>
    </lineage>
</organism>
<keyword evidence="6" id="KW-0249">Electron transport</keyword>
<evidence type="ECO:0000259" key="15">
    <source>
        <dbReference type="PROSITE" id="PS51019"/>
    </source>
</evidence>
<comment type="similarity">
    <text evidence="3">Belongs to the FRRS1 family.</text>
</comment>
<evidence type="ECO:0000256" key="5">
    <source>
        <dbReference type="ARBA" id="ARBA00022692"/>
    </source>
</evidence>
<evidence type="ECO:0000313" key="16">
    <source>
        <dbReference type="EMBL" id="KAG8228316.1"/>
    </source>
</evidence>
<keyword evidence="7 12" id="KW-1133">Transmembrane helix</keyword>
<dbReference type="PANTHER" id="PTHR45828">
    <property type="entry name" value="CYTOCHROME B561/FERRIC REDUCTASE TRANSMEMBRANE"/>
    <property type="match status" value="1"/>
</dbReference>
<comment type="cofactor">
    <cofactor evidence="1">
        <name>heme b</name>
        <dbReference type="ChEBI" id="CHEBI:60344"/>
    </cofactor>
</comment>
<dbReference type="PROSITE" id="PS50836">
    <property type="entry name" value="DOMON"/>
    <property type="match status" value="1"/>
</dbReference>
<keyword evidence="5 12" id="KW-0812">Transmembrane</keyword>
<comment type="caution">
    <text evidence="16">The sequence shown here is derived from an EMBL/GenBank/DDBJ whole genome shotgun (WGS) entry which is preliminary data.</text>
</comment>
<dbReference type="Pfam" id="PF02014">
    <property type="entry name" value="Reeler"/>
    <property type="match status" value="1"/>
</dbReference>
<comment type="subcellular location">
    <subcellularLocation>
        <location evidence="2">Membrane</location>
        <topology evidence="2">Multi-pass membrane protein</topology>
    </subcellularLocation>
</comment>
<feature type="transmembrane region" description="Helical" evidence="12">
    <location>
        <begin position="487"/>
        <end position="505"/>
    </location>
</feature>
<evidence type="ECO:0000256" key="2">
    <source>
        <dbReference type="ARBA" id="ARBA00004141"/>
    </source>
</evidence>
<evidence type="ECO:0000256" key="10">
    <source>
        <dbReference type="ARBA" id="ARBA00023180"/>
    </source>
</evidence>
<feature type="transmembrane region" description="Helical" evidence="12">
    <location>
        <begin position="443"/>
        <end position="466"/>
    </location>
</feature>
<evidence type="ECO:0000256" key="6">
    <source>
        <dbReference type="ARBA" id="ARBA00022982"/>
    </source>
</evidence>
<proteinExistence type="inferred from homology"/>
<evidence type="ECO:0000256" key="3">
    <source>
        <dbReference type="ARBA" id="ARBA00009195"/>
    </source>
</evidence>
<dbReference type="EMBL" id="KZ308366">
    <property type="protein sequence ID" value="KAG8228316.1"/>
    <property type="molecule type" value="Genomic_DNA"/>
</dbReference>
<evidence type="ECO:0000256" key="8">
    <source>
        <dbReference type="ARBA" id="ARBA00023004"/>
    </source>
</evidence>
<dbReference type="SMART" id="SM00664">
    <property type="entry name" value="DoH"/>
    <property type="match status" value="1"/>
</dbReference>
<keyword evidence="10" id="KW-0325">Glycoprotein</keyword>
<feature type="transmembrane region" description="Helical" evidence="12">
    <location>
        <begin position="517"/>
        <end position="537"/>
    </location>
</feature>
<accession>A0A8K0K4Q2</accession>
<reference evidence="16" key="1">
    <citation type="submission" date="2013-04" db="EMBL/GenBank/DDBJ databases">
        <authorList>
            <person name="Qu J."/>
            <person name="Murali S.C."/>
            <person name="Bandaranaike D."/>
            <person name="Bellair M."/>
            <person name="Blankenburg K."/>
            <person name="Chao H."/>
            <person name="Dinh H."/>
            <person name="Doddapaneni H."/>
            <person name="Downs B."/>
            <person name="Dugan-Rocha S."/>
            <person name="Elkadiri S."/>
            <person name="Gnanaolivu R.D."/>
            <person name="Hernandez B."/>
            <person name="Javaid M."/>
            <person name="Jayaseelan J.C."/>
            <person name="Lee S."/>
            <person name="Li M."/>
            <person name="Ming W."/>
            <person name="Munidasa M."/>
            <person name="Muniz J."/>
            <person name="Nguyen L."/>
            <person name="Ongeri F."/>
            <person name="Osuji N."/>
            <person name="Pu L.-L."/>
            <person name="Puazo M."/>
            <person name="Qu C."/>
            <person name="Quiroz J."/>
            <person name="Raj R."/>
            <person name="Weissenberger G."/>
            <person name="Xin Y."/>
            <person name="Zou X."/>
            <person name="Han Y."/>
            <person name="Richards S."/>
            <person name="Worley K."/>
            <person name="Muzny D."/>
            <person name="Gibbs R."/>
        </authorList>
    </citation>
    <scope>NUCLEOTIDE SEQUENCE</scope>
    <source>
        <strain evidence="16">Sampled in the wild</strain>
    </source>
</reference>
<feature type="transmembrane region" description="Helical" evidence="12">
    <location>
        <begin position="599"/>
        <end position="623"/>
    </location>
</feature>
<dbReference type="InterPro" id="IPR002861">
    <property type="entry name" value="Reeler_dom"/>
</dbReference>
<dbReference type="GO" id="GO:0016020">
    <property type="term" value="C:membrane"/>
    <property type="evidence" value="ECO:0007669"/>
    <property type="project" value="UniProtKB-SubCell"/>
</dbReference>
<dbReference type="OrthoDB" id="6372137at2759"/>
<dbReference type="CDD" id="cd08544">
    <property type="entry name" value="Reeler"/>
    <property type="match status" value="1"/>
</dbReference>
<evidence type="ECO:0000259" key="14">
    <source>
        <dbReference type="PROSITE" id="PS50939"/>
    </source>
</evidence>
<evidence type="ECO:0008006" key="18">
    <source>
        <dbReference type="Google" id="ProtNLM"/>
    </source>
</evidence>
<keyword evidence="9 12" id="KW-0472">Membrane</keyword>
<feature type="transmembrane region" description="Helical" evidence="12">
    <location>
        <begin position="31"/>
        <end position="50"/>
    </location>
</feature>
<dbReference type="InterPro" id="IPR006593">
    <property type="entry name" value="Cyt_b561/ferric_Rdtase_TM"/>
</dbReference>
<gene>
    <name evidence="16" type="ORF">J437_LFUL007034</name>
</gene>